<dbReference type="InterPro" id="IPR009057">
    <property type="entry name" value="Homeodomain-like_sf"/>
</dbReference>
<dbReference type="Gene3D" id="1.10.10.60">
    <property type="entry name" value="Homeodomain-like"/>
    <property type="match status" value="1"/>
</dbReference>
<dbReference type="SUPFAM" id="SSF46689">
    <property type="entry name" value="Homeodomain-like"/>
    <property type="match status" value="1"/>
</dbReference>
<dbReference type="Gene3D" id="3.30.450.20">
    <property type="entry name" value="PAS domain"/>
    <property type="match status" value="2"/>
</dbReference>
<dbReference type="Gene3D" id="1.20.5.430">
    <property type="match status" value="1"/>
</dbReference>
<dbReference type="Pfam" id="PF13426">
    <property type="entry name" value="PAS_9"/>
    <property type="match status" value="1"/>
</dbReference>
<dbReference type="OrthoDB" id="5499170at2"/>
<dbReference type="Proteomes" id="UP000431922">
    <property type="component" value="Unassembled WGS sequence"/>
</dbReference>
<gene>
    <name evidence="2" type="primary">ppsR</name>
    <name evidence="2" type="ORF">GRI65_10515</name>
</gene>
<dbReference type="InterPro" id="IPR000014">
    <property type="entry name" value="PAS"/>
</dbReference>
<dbReference type="SUPFAM" id="SSF55785">
    <property type="entry name" value="PYP-like sensor domain (PAS domain)"/>
    <property type="match status" value="2"/>
</dbReference>
<dbReference type="InterPro" id="IPR035965">
    <property type="entry name" value="PAS-like_dom_sf"/>
</dbReference>
<dbReference type="InterPro" id="IPR002197">
    <property type="entry name" value="HTH_Fis"/>
</dbReference>
<dbReference type="RefSeq" id="WP_160756425.1">
    <property type="nucleotide sequence ID" value="NZ_WTYL01000002.1"/>
</dbReference>
<dbReference type="InterPro" id="IPR011785">
    <property type="entry name" value="Tscrpt_reg_PpsR-CrtJ"/>
</dbReference>
<dbReference type="SMART" id="SM00091">
    <property type="entry name" value="PAS"/>
    <property type="match status" value="2"/>
</dbReference>
<feature type="domain" description="PAS" evidence="1">
    <location>
        <begin position="158"/>
        <end position="218"/>
    </location>
</feature>
<protein>
    <submittedName>
        <fullName evidence="2">Transcriptional regulator PpsR</fullName>
    </submittedName>
</protein>
<dbReference type="PROSITE" id="PS50112">
    <property type="entry name" value="PAS"/>
    <property type="match status" value="1"/>
</dbReference>
<dbReference type="AlphaFoldDB" id="A0A845BBE0"/>
<reference evidence="2 3" key="1">
    <citation type="submission" date="2019-12" db="EMBL/GenBank/DDBJ databases">
        <title>Genomic-based taxomic classification of the family Erythrobacteraceae.</title>
        <authorList>
            <person name="Xu L."/>
        </authorList>
    </citation>
    <scope>NUCLEOTIDE SEQUENCE [LARGE SCALE GENOMIC DNA]</scope>
    <source>
        <strain evidence="2 3">KCTC 42453</strain>
    </source>
</reference>
<comment type="caution">
    <text evidence="2">The sequence shown here is derived from an EMBL/GenBank/DDBJ whole genome shotgun (WGS) entry which is preliminary data.</text>
</comment>
<dbReference type="EMBL" id="WTYL01000002">
    <property type="protein sequence ID" value="MXP44889.1"/>
    <property type="molecule type" value="Genomic_DNA"/>
</dbReference>
<dbReference type="Pfam" id="PF13188">
    <property type="entry name" value="PAS_8"/>
    <property type="match status" value="1"/>
</dbReference>
<organism evidence="2 3">
    <name type="scientific">Allopontixanthobacter sediminis</name>
    <dbReference type="NCBI Taxonomy" id="1689985"/>
    <lineage>
        <taxon>Bacteria</taxon>
        <taxon>Pseudomonadati</taxon>
        <taxon>Pseudomonadota</taxon>
        <taxon>Alphaproteobacteria</taxon>
        <taxon>Sphingomonadales</taxon>
        <taxon>Erythrobacteraceae</taxon>
        <taxon>Allopontixanthobacter</taxon>
    </lineage>
</organism>
<sequence length="473" mass="52489">MDIRSSGGSRIPFSDPDAMFAGFTRDEIIELACCAGDFLLAIDENGIVRDLALNANDKGLASQWIGKKWVDTVTVESVAKIEQLLDPYYGGEAEWRQVNHLHGDEGEDVPVSYRVFRSTDNRSTIAVGRDLRAISALQQRLLKTQQSMERDYLNLRQTETRYRLLFDNISYPVLIADADNLQIQQANRALHSLIDAAPGSIDGKALTELVAPESREKLLGHVGAASVSSSAEPVELRLIGLEGTVKFAMSAFRQSGRQYWLINIDDGQHEVPARQSDRYVLDAVEKMPDAFVLTDEKHDIVVANRSFAELVQSASVEQLVGVSLSRFVGRPSIDLGLLKKQLKDHRNVRNFGSVVNDLNGGVEPVEISALMIEREKPLFGYSIRAIGRRERDLPTGGRELPRSVEQLTELIGRKPLKEIVRESTDLIERMCIEAALAHTSDNRASAAEILGLSRQSLYSKLHRHGLGNLPGKE</sequence>
<evidence type="ECO:0000313" key="3">
    <source>
        <dbReference type="Proteomes" id="UP000431922"/>
    </source>
</evidence>
<dbReference type="PRINTS" id="PR01590">
    <property type="entry name" value="HTHFIS"/>
</dbReference>
<evidence type="ECO:0000259" key="1">
    <source>
        <dbReference type="PROSITE" id="PS50112"/>
    </source>
</evidence>
<evidence type="ECO:0000313" key="2">
    <source>
        <dbReference type="EMBL" id="MXP44889.1"/>
    </source>
</evidence>
<proteinExistence type="predicted"/>
<dbReference type="GO" id="GO:0043565">
    <property type="term" value="F:sequence-specific DNA binding"/>
    <property type="evidence" value="ECO:0007669"/>
    <property type="project" value="InterPro"/>
</dbReference>
<dbReference type="NCBIfam" id="TIGR02040">
    <property type="entry name" value="PpsR-CrtJ"/>
    <property type="match status" value="1"/>
</dbReference>
<accession>A0A845BBE0</accession>
<dbReference type="Pfam" id="PF02954">
    <property type="entry name" value="HTH_8"/>
    <property type="match status" value="1"/>
</dbReference>
<name>A0A845BBE0_9SPHN</name>
<keyword evidence="3" id="KW-1185">Reference proteome</keyword>